<proteinExistence type="predicted"/>
<organism evidence="2 3">
    <name type="scientific">Herbiconiux oxytropis</name>
    <dbReference type="NCBI Taxonomy" id="2970915"/>
    <lineage>
        <taxon>Bacteria</taxon>
        <taxon>Bacillati</taxon>
        <taxon>Actinomycetota</taxon>
        <taxon>Actinomycetes</taxon>
        <taxon>Micrococcales</taxon>
        <taxon>Microbacteriaceae</taxon>
        <taxon>Herbiconiux</taxon>
    </lineage>
</organism>
<dbReference type="Proteomes" id="UP001165587">
    <property type="component" value="Unassembled WGS sequence"/>
</dbReference>
<dbReference type="RefSeq" id="WP_259530364.1">
    <property type="nucleotide sequence ID" value="NZ_JANLCK010000010.1"/>
</dbReference>
<protein>
    <submittedName>
        <fullName evidence="2">Uncharacterized protein</fullName>
    </submittedName>
</protein>
<gene>
    <name evidence="2" type="ORF">N1028_15870</name>
</gene>
<evidence type="ECO:0000313" key="3">
    <source>
        <dbReference type="Proteomes" id="UP001165587"/>
    </source>
</evidence>
<sequence length="195" mass="21862">MEALVTADRPESIITWMRHLGVIDVLTQLGNGTLAPTHKALDALRPGRHIEHIRAILVDTGQLPPRDDALARFERWLDDKLAPITDATMRRPIELFARWHHLRSIRKRSSAGTTSQDATHNAKQEITAAITFLTWLKDDANHTLATCTQRSGTVSTTQLSRSRRELRPCSFRSSRNRSHASAHSRPPPSKGSRTA</sequence>
<accession>A0AA42BWW5</accession>
<name>A0AA42BWW5_9MICO</name>
<dbReference type="EMBL" id="JANLCK010000010">
    <property type="protein sequence ID" value="MCS5727373.1"/>
    <property type="molecule type" value="Genomic_DNA"/>
</dbReference>
<reference evidence="2" key="1">
    <citation type="submission" date="2022-08" db="EMBL/GenBank/DDBJ databases">
        <authorList>
            <person name="Deng Y."/>
            <person name="Han X.-F."/>
            <person name="Zhang Y.-Q."/>
        </authorList>
    </citation>
    <scope>NUCLEOTIDE SEQUENCE</scope>
    <source>
        <strain evidence="2">CPCC 203407</strain>
    </source>
</reference>
<feature type="compositionally biased region" description="Polar residues" evidence="1">
    <location>
        <begin position="150"/>
        <end position="160"/>
    </location>
</feature>
<evidence type="ECO:0000256" key="1">
    <source>
        <dbReference type="SAM" id="MobiDB-lite"/>
    </source>
</evidence>
<evidence type="ECO:0000313" key="2">
    <source>
        <dbReference type="EMBL" id="MCS5727373.1"/>
    </source>
</evidence>
<keyword evidence="3" id="KW-1185">Reference proteome</keyword>
<feature type="region of interest" description="Disordered" evidence="1">
    <location>
        <begin position="150"/>
        <end position="195"/>
    </location>
</feature>
<comment type="caution">
    <text evidence="2">The sequence shown here is derived from an EMBL/GenBank/DDBJ whole genome shotgun (WGS) entry which is preliminary data.</text>
</comment>
<dbReference type="AlphaFoldDB" id="A0AA42BWW5"/>